<evidence type="ECO:0000256" key="1">
    <source>
        <dbReference type="SAM" id="MobiDB-lite"/>
    </source>
</evidence>
<dbReference type="Gene3D" id="3.40.50.300">
    <property type="entry name" value="P-loop containing nucleotide triphosphate hydrolases"/>
    <property type="match status" value="1"/>
</dbReference>
<feature type="non-terminal residue" evidence="3">
    <location>
        <position position="754"/>
    </location>
</feature>
<organism evidence="3 4">
    <name type="scientific">Actinomadura parmotrematis</name>
    <dbReference type="NCBI Taxonomy" id="2864039"/>
    <lineage>
        <taxon>Bacteria</taxon>
        <taxon>Bacillati</taxon>
        <taxon>Actinomycetota</taxon>
        <taxon>Actinomycetes</taxon>
        <taxon>Streptosporangiales</taxon>
        <taxon>Thermomonosporaceae</taxon>
        <taxon>Actinomadura</taxon>
    </lineage>
</organism>
<dbReference type="Gene3D" id="2.40.10.120">
    <property type="match status" value="1"/>
</dbReference>
<comment type="caution">
    <text evidence="3">The sequence shown here is derived from an EMBL/GenBank/DDBJ whole genome shotgun (WGS) entry which is preliminary data.</text>
</comment>
<feature type="region of interest" description="Disordered" evidence="1">
    <location>
        <begin position="204"/>
        <end position="230"/>
    </location>
</feature>
<dbReference type="Pfam" id="PF13191">
    <property type="entry name" value="AAA_16"/>
    <property type="match status" value="1"/>
</dbReference>
<gene>
    <name evidence="3" type="ORF">K1Y72_33490</name>
</gene>
<keyword evidence="4" id="KW-1185">Reference proteome</keyword>
<dbReference type="EMBL" id="JAIBOA010000032">
    <property type="protein sequence ID" value="MBW8487308.1"/>
    <property type="molecule type" value="Genomic_DNA"/>
</dbReference>
<protein>
    <submittedName>
        <fullName evidence="3">Trypsin-like peptidase domain-containing protein</fullName>
    </submittedName>
</protein>
<dbReference type="Proteomes" id="UP000774570">
    <property type="component" value="Unassembled WGS sequence"/>
</dbReference>
<evidence type="ECO:0000313" key="3">
    <source>
        <dbReference type="EMBL" id="MBW8487308.1"/>
    </source>
</evidence>
<dbReference type="InterPro" id="IPR009003">
    <property type="entry name" value="Peptidase_S1_PA"/>
</dbReference>
<accession>A0ABS7G3L5</accession>
<evidence type="ECO:0000313" key="4">
    <source>
        <dbReference type="Proteomes" id="UP000774570"/>
    </source>
</evidence>
<dbReference type="InterPro" id="IPR027417">
    <property type="entry name" value="P-loop_NTPase"/>
</dbReference>
<proteinExistence type="predicted"/>
<sequence>MVYASERSQEWLGSAVLIDEKRLLTCDHVAVGDELWVEFPKAEQDDERRYRVVSVVRAPPRYDLALLSLEDSPKVVRAPLRHTPPVGLVGHPWWAFGYPLGEVHGNDARGQVGIDLGRGFVRLDCRPGDRYVLKKGFSGSGVWSARYQAVVAIVVQAGGGDGKAVTLHRALSCFPEAKLDQLTTWSASDSDEVARTSWGLTKRSQASPNGWRLSEDPETARHWSPRARGVAVDSERGHRFQGRRRALTEIADWLDAEVPDHRVLVVTGSPGVGKSAVLGRIVTTADPALRDQLPDHDTGVRATTASVQCAVHAKGKTALEIATEIARAASAPLPERPADLAPALREELTEHPRRFTIIIDALDEAVTPKDVRTVVTEVLLPLAQTCADAGVRLVVGTRRHDDHGNLLQIFGPARTTIDLDEAAYFEVEDLTAYAQATLQLQGAERPNNPYNDSLIAAPVAARIATLAHRNFLVAGLVAKSHGLYDTTPIDPAELTFIGRVDNALGAYLARVPDIGGVTAVQVLTALAYAHAPGWSVSLWQIAVHAFTGIVLSEQELHAFARSSAANFLVESSQGHSYRLFHQALNDVLLHDRHEIVAANDDQTALTTAFHAYGRRLGWQKAPDYLLRSLPAHAAAGDILDSLFDDADFILHTETARVLAVKDHAHSRQARACIRLLELTPDARTAPPAKRLAMLALTEAMEDLGDIYQTLARSVGTPYRPVWSSCQPRQEIIRFEGHTDWVRAVCAYTTPDGQP</sequence>
<dbReference type="InterPro" id="IPR041664">
    <property type="entry name" value="AAA_16"/>
</dbReference>
<feature type="domain" description="Orc1-like AAA ATPase" evidence="2">
    <location>
        <begin position="239"/>
        <end position="365"/>
    </location>
</feature>
<reference evidence="3 4" key="1">
    <citation type="submission" date="2021-07" db="EMBL/GenBank/DDBJ databases">
        <title>Actinomadura sp. PM05-2 isolated from lichen.</title>
        <authorList>
            <person name="Somphong A."/>
            <person name="Phongsopitanun W."/>
            <person name="Tanasupawat S."/>
            <person name="Peongsungnone V."/>
        </authorList>
    </citation>
    <scope>NUCLEOTIDE SEQUENCE [LARGE SCALE GENOMIC DNA]</scope>
    <source>
        <strain evidence="3 4">PM05-2</strain>
    </source>
</reference>
<evidence type="ECO:0000259" key="2">
    <source>
        <dbReference type="Pfam" id="PF13191"/>
    </source>
</evidence>
<dbReference type="SUPFAM" id="SSF50494">
    <property type="entry name" value="Trypsin-like serine proteases"/>
    <property type="match status" value="1"/>
</dbReference>
<dbReference type="SUPFAM" id="SSF52540">
    <property type="entry name" value="P-loop containing nucleoside triphosphate hydrolases"/>
    <property type="match status" value="1"/>
</dbReference>
<name>A0ABS7G3L5_9ACTN</name>
<dbReference type="Pfam" id="PF13365">
    <property type="entry name" value="Trypsin_2"/>
    <property type="match status" value="1"/>
</dbReference>
<dbReference type="RefSeq" id="WP_220170540.1">
    <property type="nucleotide sequence ID" value="NZ_JAIBOA010000032.1"/>
</dbReference>